<protein>
    <submittedName>
        <fullName evidence="2">Uncharacterized protein</fullName>
    </submittedName>
</protein>
<reference evidence="2" key="1">
    <citation type="submission" date="2020-06" db="EMBL/GenBank/DDBJ databases">
        <title>WGS assembly of Ceratodon purpureus strain R40.</title>
        <authorList>
            <person name="Carey S.B."/>
            <person name="Jenkins J."/>
            <person name="Shu S."/>
            <person name="Lovell J.T."/>
            <person name="Sreedasyam A."/>
            <person name="Maumus F."/>
            <person name="Tiley G.P."/>
            <person name="Fernandez-Pozo N."/>
            <person name="Barry K."/>
            <person name="Chen C."/>
            <person name="Wang M."/>
            <person name="Lipzen A."/>
            <person name="Daum C."/>
            <person name="Saski C.A."/>
            <person name="Payton A.C."/>
            <person name="Mcbreen J.C."/>
            <person name="Conrad R.E."/>
            <person name="Kollar L.M."/>
            <person name="Olsson S."/>
            <person name="Huttunen S."/>
            <person name="Landis J.B."/>
            <person name="Wickett N.J."/>
            <person name="Johnson M.G."/>
            <person name="Rensing S.A."/>
            <person name="Grimwood J."/>
            <person name="Schmutz J."/>
            <person name="Mcdaniel S.F."/>
        </authorList>
    </citation>
    <scope>NUCLEOTIDE SEQUENCE</scope>
    <source>
        <strain evidence="2">R40</strain>
    </source>
</reference>
<comment type="caution">
    <text evidence="2">The sequence shown here is derived from an EMBL/GenBank/DDBJ whole genome shotgun (WGS) entry which is preliminary data.</text>
</comment>
<name>A0A8T0I344_CERPU</name>
<evidence type="ECO:0000313" key="3">
    <source>
        <dbReference type="Proteomes" id="UP000822688"/>
    </source>
</evidence>
<keyword evidence="3" id="KW-1185">Reference proteome</keyword>
<keyword evidence="1" id="KW-0732">Signal</keyword>
<accession>A0A8T0I344</accession>
<gene>
    <name evidence="2" type="ORF">KC19_5G163900</name>
</gene>
<dbReference type="AlphaFoldDB" id="A0A8T0I344"/>
<feature type="signal peptide" evidence="1">
    <location>
        <begin position="1"/>
        <end position="16"/>
    </location>
</feature>
<evidence type="ECO:0000256" key="1">
    <source>
        <dbReference type="SAM" id="SignalP"/>
    </source>
</evidence>
<sequence>MWVMLSEVIWLCPVAILQVNGPFISMSRNFTVHNVMVSFSKYSAMIYFEVGNDHFVFS</sequence>
<feature type="chain" id="PRO_5035887325" evidence="1">
    <location>
        <begin position="17"/>
        <end position="58"/>
    </location>
</feature>
<proteinExistence type="predicted"/>
<organism evidence="2 3">
    <name type="scientific">Ceratodon purpureus</name>
    <name type="common">Fire moss</name>
    <name type="synonym">Dicranum purpureum</name>
    <dbReference type="NCBI Taxonomy" id="3225"/>
    <lineage>
        <taxon>Eukaryota</taxon>
        <taxon>Viridiplantae</taxon>
        <taxon>Streptophyta</taxon>
        <taxon>Embryophyta</taxon>
        <taxon>Bryophyta</taxon>
        <taxon>Bryophytina</taxon>
        <taxon>Bryopsida</taxon>
        <taxon>Dicranidae</taxon>
        <taxon>Pseudoditrichales</taxon>
        <taxon>Ditrichaceae</taxon>
        <taxon>Ceratodon</taxon>
    </lineage>
</organism>
<evidence type="ECO:0000313" key="2">
    <source>
        <dbReference type="EMBL" id="KAG0577536.1"/>
    </source>
</evidence>
<dbReference type="Proteomes" id="UP000822688">
    <property type="component" value="Chromosome 5"/>
</dbReference>
<dbReference type="EMBL" id="CM026425">
    <property type="protein sequence ID" value="KAG0577536.1"/>
    <property type="molecule type" value="Genomic_DNA"/>
</dbReference>